<dbReference type="EMBL" id="UOEG01000139">
    <property type="protein sequence ID" value="VAV95817.1"/>
    <property type="molecule type" value="Genomic_DNA"/>
</dbReference>
<dbReference type="SUPFAM" id="SSF54534">
    <property type="entry name" value="FKBP-like"/>
    <property type="match status" value="1"/>
</dbReference>
<dbReference type="PANTHER" id="PTHR47245">
    <property type="entry name" value="PEPTIDYLPROLYL ISOMERASE"/>
    <property type="match status" value="1"/>
</dbReference>
<name>A0A3B0RUE9_9ZZZZ</name>
<dbReference type="PROSITE" id="PS01096">
    <property type="entry name" value="PPIC_PPIASE_1"/>
    <property type="match status" value="1"/>
</dbReference>
<dbReference type="GO" id="GO:0003755">
    <property type="term" value="F:peptidyl-prolyl cis-trans isomerase activity"/>
    <property type="evidence" value="ECO:0007669"/>
    <property type="project" value="InterPro"/>
</dbReference>
<dbReference type="InterPro" id="IPR046357">
    <property type="entry name" value="PPIase_dom_sf"/>
</dbReference>
<accession>A0A3B0RUE9</accession>
<dbReference type="Gene3D" id="1.10.8.1040">
    <property type="match status" value="1"/>
</dbReference>
<dbReference type="Gene3D" id="3.10.50.40">
    <property type="match status" value="1"/>
</dbReference>
<reference evidence="2" key="1">
    <citation type="submission" date="2018-06" db="EMBL/GenBank/DDBJ databases">
        <authorList>
            <person name="Zhirakovskaya E."/>
        </authorList>
    </citation>
    <scope>NUCLEOTIDE SEQUENCE</scope>
</reference>
<dbReference type="InterPro" id="IPR027304">
    <property type="entry name" value="Trigger_fact/SurA_dom_sf"/>
</dbReference>
<dbReference type="InterPro" id="IPR050245">
    <property type="entry name" value="PrsA_foldase"/>
</dbReference>
<dbReference type="Pfam" id="PF00639">
    <property type="entry name" value="Rotamase"/>
    <property type="match status" value="1"/>
</dbReference>
<proteinExistence type="predicted"/>
<dbReference type="SUPFAM" id="SSF109998">
    <property type="entry name" value="Triger factor/SurA peptide-binding domain-like"/>
    <property type="match status" value="1"/>
</dbReference>
<dbReference type="PANTHER" id="PTHR47245:SF2">
    <property type="entry name" value="PEPTIDYL-PROLYL CIS-TRANS ISOMERASE HP_0175-RELATED"/>
    <property type="match status" value="1"/>
</dbReference>
<protein>
    <submittedName>
        <fullName evidence="2">PPIC-type PPIASE domain protein</fullName>
    </submittedName>
</protein>
<dbReference type="InterPro" id="IPR023058">
    <property type="entry name" value="PPIase_PpiC_CS"/>
</dbReference>
<dbReference type="AlphaFoldDB" id="A0A3B0RUE9"/>
<organism evidence="2">
    <name type="scientific">hydrothermal vent metagenome</name>
    <dbReference type="NCBI Taxonomy" id="652676"/>
    <lineage>
        <taxon>unclassified sequences</taxon>
        <taxon>metagenomes</taxon>
        <taxon>ecological metagenomes</taxon>
    </lineage>
</organism>
<evidence type="ECO:0000313" key="2">
    <source>
        <dbReference type="EMBL" id="VAV95817.1"/>
    </source>
</evidence>
<dbReference type="PROSITE" id="PS50198">
    <property type="entry name" value="PPIC_PPIASE_2"/>
    <property type="match status" value="1"/>
</dbReference>
<gene>
    <name evidence="2" type="ORF">MNBD_ALPHA07-227</name>
</gene>
<evidence type="ECO:0000259" key="1">
    <source>
        <dbReference type="PROSITE" id="PS50198"/>
    </source>
</evidence>
<feature type="domain" description="PpiC" evidence="1">
    <location>
        <begin position="137"/>
        <end position="226"/>
    </location>
</feature>
<dbReference type="InterPro" id="IPR000297">
    <property type="entry name" value="PPIase_PpiC"/>
</dbReference>
<sequence>MFIRIKSLAVFALVATLSLALPVRAEENPTADTVMATVNGTEITLGHMIALRKSLPQQYAQIPADVLYQGILDQLVQQTLLMQSDKAELSEIAKLTLENERRALIAGDVIQGVMGVPIAEDALQKAYEEQYSDAEQNTEYSAAHILVETEDEARALIEDLQNGADFATLAKEKSTGPSGAQGGDLGWFSEGMMVEPFFDAVAALKPDEISPPVQSEFGWHVIKLNETRSMERPELGLVRSEIEASMRKAAFDSYIEELTKAAEIDQPEFDGLDPEIINNSDLLEK</sequence>